<evidence type="ECO:0000256" key="3">
    <source>
        <dbReference type="SAM" id="MobiDB-lite"/>
    </source>
</evidence>
<keyword evidence="6" id="KW-1185">Reference proteome</keyword>
<keyword evidence="1 2" id="KW-0238">DNA-binding</keyword>
<accession>A0A075UWW1</accession>
<dbReference type="Pfam" id="PF17926">
    <property type="entry name" value="TetR_C_21"/>
    <property type="match status" value="1"/>
</dbReference>
<dbReference type="GO" id="GO:0006355">
    <property type="term" value="P:regulation of DNA-templated transcription"/>
    <property type="evidence" value="ECO:0007669"/>
    <property type="project" value="UniProtKB-ARBA"/>
</dbReference>
<reference evidence="5 6" key="1">
    <citation type="journal article" date="2014" name="J. Biotechnol.">
        <title>Complete genome sequence of the actinobacterium Amycolatopsis japonica MG417-CF17(T) (=DSM 44213T) producing (S,S)-N,N'-ethylenediaminedisuccinic acid.</title>
        <authorList>
            <person name="Stegmann E."/>
            <person name="Albersmeier A."/>
            <person name="Spohn M."/>
            <person name="Gert H."/>
            <person name="Weber T."/>
            <person name="Wohlleben W."/>
            <person name="Kalinowski J."/>
            <person name="Ruckert C."/>
        </authorList>
    </citation>
    <scope>NUCLEOTIDE SEQUENCE [LARGE SCALE GENOMIC DNA]</scope>
    <source>
        <strain evidence="6">MG417-CF17 (DSM 44213)</strain>
    </source>
</reference>
<dbReference type="SUPFAM" id="SSF48498">
    <property type="entry name" value="Tetracyclin repressor-like, C-terminal domain"/>
    <property type="match status" value="1"/>
</dbReference>
<dbReference type="InterPro" id="IPR050109">
    <property type="entry name" value="HTH-type_TetR-like_transc_reg"/>
</dbReference>
<evidence type="ECO:0000313" key="6">
    <source>
        <dbReference type="Proteomes" id="UP000028492"/>
    </source>
</evidence>
<dbReference type="InterPro" id="IPR009057">
    <property type="entry name" value="Homeodomain-like_sf"/>
</dbReference>
<feature type="compositionally biased region" description="Basic and acidic residues" evidence="3">
    <location>
        <begin position="1"/>
        <end position="12"/>
    </location>
</feature>
<dbReference type="SUPFAM" id="SSF46689">
    <property type="entry name" value="Homeodomain-like"/>
    <property type="match status" value="1"/>
</dbReference>
<sequence>MIVSTERLKESAAKLNRMSEAASRSPRRAPVERQRDPERTKVLLLEAAKAEFGAKGYAAARVSEIAAKAGVNKQLISYYFGGKEGLYNALTATMYGDYAAVADHEKPFAEVVRFFARSGVRDHDLAKLFLWENLTDGAPDAIGVEGQREFLQRQVEYVRARQAAGDFPADLDPAFLLVIFMAASSAALALPRIVRAVSGQDPQSAEFAEAYGEQLARLVGHLADSP</sequence>
<dbReference type="GO" id="GO:0003677">
    <property type="term" value="F:DNA binding"/>
    <property type="evidence" value="ECO:0007669"/>
    <property type="project" value="UniProtKB-UniRule"/>
</dbReference>
<dbReference type="PROSITE" id="PS50977">
    <property type="entry name" value="HTH_TETR_2"/>
    <property type="match status" value="1"/>
</dbReference>
<dbReference type="PRINTS" id="PR00455">
    <property type="entry name" value="HTHTETR"/>
</dbReference>
<protein>
    <recommendedName>
        <fullName evidence="4">HTH tetR-type domain-containing protein</fullName>
    </recommendedName>
</protein>
<organism evidence="5 6">
    <name type="scientific">Amycolatopsis japonica</name>
    <dbReference type="NCBI Taxonomy" id="208439"/>
    <lineage>
        <taxon>Bacteria</taxon>
        <taxon>Bacillati</taxon>
        <taxon>Actinomycetota</taxon>
        <taxon>Actinomycetes</taxon>
        <taxon>Pseudonocardiales</taxon>
        <taxon>Pseudonocardiaceae</taxon>
        <taxon>Amycolatopsis</taxon>
        <taxon>Amycolatopsis japonica group</taxon>
    </lineage>
</organism>
<dbReference type="STRING" id="208439.AJAP_29495"/>
<dbReference type="InterPro" id="IPR001647">
    <property type="entry name" value="HTH_TetR"/>
</dbReference>
<dbReference type="PANTHER" id="PTHR30328">
    <property type="entry name" value="TRANSCRIPTIONAL REPRESSOR"/>
    <property type="match status" value="1"/>
</dbReference>
<dbReference type="InterPro" id="IPR036271">
    <property type="entry name" value="Tet_transcr_reg_TetR-rel_C_sf"/>
</dbReference>
<dbReference type="AlphaFoldDB" id="A0A075UWW1"/>
<dbReference type="Pfam" id="PF00440">
    <property type="entry name" value="TetR_N"/>
    <property type="match status" value="1"/>
</dbReference>
<dbReference type="eggNOG" id="COG1309">
    <property type="taxonomic scope" value="Bacteria"/>
</dbReference>
<feature type="region of interest" description="Disordered" evidence="3">
    <location>
        <begin position="1"/>
        <end position="36"/>
    </location>
</feature>
<evidence type="ECO:0000313" key="5">
    <source>
        <dbReference type="EMBL" id="AIG78732.1"/>
    </source>
</evidence>
<gene>
    <name evidence="5" type="ORF">AJAP_29495</name>
</gene>
<feature type="domain" description="HTH tetR-type" evidence="4">
    <location>
        <begin position="38"/>
        <end position="98"/>
    </location>
</feature>
<dbReference type="Proteomes" id="UP000028492">
    <property type="component" value="Chromosome"/>
</dbReference>
<dbReference type="InterPro" id="IPR041467">
    <property type="entry name" value="Sco4008_C"/>
</dbReference>
<feature type="DNA-binding region" description="H-T-H motif" evidence="2">
    <location>
        <begin position="61"/>
        <end position="80"/>
    </location>
</feature>
<dbReference type="HOGENOM" id="CLU_069356_1_5_11"/>
<dbReference type="PANTHER" id="PTHR30328:SF54">
    <property type="entry name" value="HTH-TYPE TRANSCRIPTIONAL REPRESSOR SCO4008"/>
    <property type="match status" value="1"/>
</dbReference>
<proteinExistence type="predicted"/>
<evidence type="ECO:0000259" key="4">
    <source>
        <dbReference type="PROSITE" id="PS50977"/>
    </source>
</evidence>
<evidence type="ECO:0000256" key="2">
    <source>
        <dbReference type="PROSITE-ProRule" id="PRU00335"/>
    </source>
</evidence>
<dbReference type="KEGG" id="aja:AJAP_29495"/>
<name>A0A075UWW1_9PSEU</name>
<dbReference type="Gene3D" id="1.10.357.10">
    <property type="entry name" value="Tetracycline Repressor, domain 2"/>
    <property type="match status" value="1"/>
</dbReference>
<evidence type="ECO:0000256" key="1">
    <source>
        <dbReference type="ARBA" id="ARBA00023125"/>
    </source>
</evidence>
<dbReference type="EMBL" id="CP008953">
    <property type="protein sequence ID" value="AIG78732.1"/>
    <property type="molecule type" value="Genomic_DNA"/>
</dbReference>